<dbReference type="InterPro" id="IPR006528">
    <property type="entry name" value="Phage_head_morphogenesis_dom"/>
</dbReference>
<accession>A0A286GM55</accession>
<feature type="domain" description="Phage head morphogenesis" evidence="2">
    <location>
        <begin position="136"/>
        <end position="241"/>
    </location>
</feature>
<dbReference type="EMBL" id="OCNJ01000006">
    <property type="protein sequence ID" value="SOD96625.1"/>
    <property type="molecule type" value="Genomic_DNA"/>
</dbReference>
<feature type="compositionally biased region" description="Basic and acidic residues" evidence="1">
    <location>
        <begin position="275"/>
        <end position="285"/>
    </location>
</feature>
<protein>
    <submittedName>
        <fullName evidence="3">Phage putative head morphogenesis protein, SPP1 gp7 family</fullName>
    </submittedName>
</protein>
<reference evidence="3 4" key="1">
    <citation type="submission" date="2017-09" db="EMBL/GenBank/DDBJ databases">
        <authorList>
            <person name="Ehlers B."/>
            <person name="Leendertz F.H."/>
        </authorList>
    </citation>
    <scope>NUCLEOTIDE SEQUENCE [LARGE SCALE GENOMIC DNA]</scope>
    <source>
        <strain evidence="3 4">USBA 140</strain>
    </source>
</reference>
<evidence type="ECO:0000313" key="4">
    <source>
        <dbReference type="Proteomes" id="UP000219621"/>
    </source>
</evidence>
<evidence type="ECO:0000256" key="1">
    <source>
        <dbReference type="SAM" id="MobiDB-lite"/>
    </source>
</evidence>
<dbReference type="AlphaFoldDB" id="A0A286GM55"/>
<dbReference type="Proteomes" id="UP000219621">
    <property type="component" value="Unassembled WGS sequence"/>
</dbReference>
<evidence type="ECO:0000313" key="3">
    <source>
        <dbReference type="EMBL" id="SOD96625.1"/>
    </source>
</evidence>
<name>A0A286GM55_9PROT</name>
<evidence type="ECO:0000259" key="2">
    <source>
        <dbReference type="Pfam" id="PF04233"/>
    </source>
</evidence>
<keyword evidence="4" id="KW-1185">Reference proteome</keyword>
<proteinExistence type="predicted"/>
<organism evidence="3 4">
    <name type="scientific">Caenispirillum bisanense</name>
    <dbReference type="NCBI Taxonomy" id="414052"/>
    <lineage>
        <taxon>Bacteria</taxon>
        <taxon>Pseudomonadati</taxon>
        <taxon>Pseudomonadota</taxon>
        <taxon>Alphaproteobacteria</taxon>
        <taxon>Rhodospirillales</taxon>
        <taxon>Novispirillaceae</taxon>
        <taxon>Caenispirillum</taxon>
    </lineage>
</organism>
<dbReference type="Pfam" id="PF04233">
    <property type="entry name" value="Phage_Mu_F"/>
    <property type="match status" value="1"/>
</dbReference>
<gene>
    <name evidence="3" type="ORF">SAMN05421508_10610</name>
</gene>
<sequence length="352" mass="38594">MADALLRYALRVDGLSQDLAARIARDVERVLDQVAGNLSRRNRDDAPFTYDRLQEVRRELQALRAALAVRLSETVTEAQAAVIETAPAATAAAAARLGVSWTAVPVEMLANLTAEPYQGKTWAQWGAALAERTEQRVLDELRDAAALGEGIEKAARRLETVADLSRTSARKLARTALQDAATRTHMETFKRNASLIKGFRFLATLDGRVSPTCRSLSGREFSADSPELASVRPPLHPNCRSLLVPITRSMSELTGGKVTTEPPAPTQPAVMSTRSVKDIPKSERPKRIQSVPAGTTYEDWLRTTDADFQKEVLGPTRYRAWKNGVPLSGMATYDRALTIAELKAKYPLELST</sequence>
<dbReference type="NCBIfam" id="TIGR01641">
    <property type="entry name" value="phageSPP1_gp7"/>
    <property type="match status" value="1"/>
</dbReference>
<feature type="region of interest" description="Disordered" evidence="1">
    <location>
        <begin position="254"/>
        <end position="285"/>
    </location>
</feature>